<evidence type="ECO:0000256" key="6">
    <source>
        <dbReference type="ARBA" id="ARBA00023316"/>
    </source>
</evidence>
<name>A0ABX1GZD8_9ACTN</name>
<evidence type="ECO:0000256" key="4">
    <source>
        <dbReference type="ARBA" id="ARBA00022984"/>
    </source>
</evidence>
<evidence type="ECO:0000256" key="2">
    <source>
        <dbReference type="ARBA" id="ARBA00022679"/>
    </source>
</evidence>
<reference evidence="11 12" key="1">
    <citation type="submission" date="2020-04" db="EMBL/GenBank/DDBJ databases">
        <title>Phylogenetic Diversity and Antibacterial Activity against Ralstonia solanacearum of Endophytic Actinomycete Isolated from Moss.</title>
        <authorList>
            <person name="Zhuang X."/>
        </authorList>
    </citation>
    <scope>NUCLEOTIDE SEQUENCE [LARGE SCALE GENOMIC DNA]</scope>
    <source>
        <strain evidence="11 12">LD120</strain>
    </source>
</reference>
<keyword evidence="5" id="KW-0012">Acyltransferase</keyword>
<protein>
    <submittedName>
        <fullName evidence="11">L,D-transpeptidase</fullName>
    </submittedName>
</protein>
<feature type="compositionally biased region" description="Basic and acidic residues" evidence="8">
    <location>
        <begin position="54"/>
        <end position="65"/>
    </location>
</feature>
<dbReference type="Gene3D" id="2.40.440.10">
    <property type="entry name" value="L,D-transpeptidase catalytic domain-like"/>
    <property type="match status" value="1"/>
</dbReference>
<feature type="region of interest" description="Disordered" evidence="8">
    <location>
        <begin position="38"/>
        <end position="65"/>
    </location>
</feature>
<dbReference type="Pfam" id="PF17964">
    <property type="entry name" value="Big_10"/>
    <property type="match status" value="1"/>
</dbReference>
<proteinExistence type="predicted"/>
<dbReference type="InterPro" id="IPR041280">
    <property type="entry name" value="Big_10"/>
</dbReference>
<feature type="region of interest" description="Disordered" evidence="8">
    <location>
        <begin position="398"/>
        <end position="420"/>
    </location>
</feature>
<gene>
    <name evidence="11" type="ORF">HFV08_09500</name>
</gene>
<dbReference type="SUPFAM" id="SSF141523">
    <property type="entry name" value="L,D-transpeptidase catalytic domain-like"/>
    <property type="match status" value="1"/>
</dbReference>
<dbReference type="InterPro" id="IPR005490">
    <property type="entry name" value="LD_TPept_cat_dom"/>
</dbReference>
<dbReference type="CDD" id="cd16913">
    <property type="entry name" value="YkuD_like"/>
    <property type="match status" value="1"/>
</dbReference>
<dbReference type="InterPro" id="IPR050979">
    <property type="entry name" value="LD-transpeptidase"/>
</dbReference>
<keyword evidence="6 7" id="KW-0961">Cell wall biogenesis/degradation</keyword>
<comment type="pathway">
    <text evidence="1 7">Cell wall biogenesis; peptidoglycan biosynthesis.</text>
</comment>
<evidence type="ECO:0000256" key="5">
    <source>
        <dbReference type="ARBA" id="ARBA00023315"/>
    </source>
</evidence>
<feature type="domain" description="L,D-TPase catalytic" evidence="10">
    <location>
        <begin position="243"/>
        <end position="368"/>
    </location>
</feature>
<dbReference type="EMBL" id="JAAWWP010000004">
    <property type="protein sequence ID" value="NKI41469.1"/>
    <property type="molecule type" value="Genomic_DNA"/>
</dbReference>
<dbReference type="PROSITE" id="PS52029">
    <property type="entry name" value="LD_TPASE"/>
    <property type="match status" value="1"/>
</dbReference>
<dbReference type="Pfam" id="PF03734">
    <property type="entry name" value="YkuD"/>
    <property type="match status" value="1"/>
</dbReference>
<dbReference type="PROSITE" id="PS51257">
    <property type="entry name" value="PROKAR_LIPOPROTEIN"/>
    <property type="match status" value="1"/>
</dbReference>
<sequence length="420" mass="44612">MRHTAHIPTVLSSTLLVAALGAGLTACGGTDDSALSGNPYDAGDQISFGGPTGEKADPDKPLEISAKDGGRITDVTATDARGRQVAGELSEDGHRWHSSAALSPGDRYTVHVRTENGDGEPGRKVLSFRAAKADKSRGRLKVAFGPKSGQYGVGQPVTAELSRPVKSREARAKVERGLRVDSSPSVSGSWYWVDSKTLHYRPQNYWPAHATVNVHSTLAGVKIQDGVWGGAAKGLKLTTGDRVEAITDAATHTMKVLRNGRVVKELPVTTGKPGFDTRNGIKVVLAKEAFVRMRSSTVGIAAGSADSYDLPVHWATRVTLSGEYVHAAPWSVGSQGAANVSHGCTGMSTENAEWFFNTVREGDLVKVVNSGGEMMAPFDNGYGDWNLSWAKWRQGTALKADSGEQAGPERVAASRLRPQV</sequence>
<dbReference type="InterPro" id="IPR038063">
    <property type="entry name" value="Transpep_catalytic_dom"/>
</dbReference>
<dbReference type="RefSeq" id="WP_168537785.1">
    <property type="nucleotide sequence ID" value="NZ_JAAWWP010000004.1"/>
</dbReference>
<evidence type="ECO:0000256" key="9">
    <source>
        <dbReference type="SAM" id="SignalP"/>
    </source>
</evidence>
<keyword evidence="4 7" id="KW-0573">Peptidoglycan synthesis</keyword>
<comment type="caution">
    <text evidence="11">The sequence shown here is derived from an EMBL/GenBank/DDBJ whole genome shotgun (WGS) entry which is preliminary data.</text>
</comment>
<keyword evidence="2" id="KW-0808">Transferase</keyword>
<evidence type="ECO:0000256" key="7">
    <source>
        <dbReference type="PROSITE-ProRule" id="PRU01373"/>
    </source>
</evidence>
<dbReference type="Proteomes" id="UP000772196">
    <property type="component" value="Unassembled WGS sequence"/>
</dbReference>
<keyword evidence="3 7" id="KW-0133">Cell shape</keyword>
<accession>A0ABX1GZD8</accession>
<dbReference type="PANTHER" id="PTHR30582">
    <property type="entry name" value="L,D-TRANSPEPTIDASE"/>
    <property type="match status" value="1"/>
</dbReference>
<feature type="active site" description="Nucleophile" evidence="7">
    <location>
        <position position="344"/>
    </location>
</feature>
<evidence type="ECO:0000259" key="10">
    <source>
        <dbReference type="PROSITE" id="PS52029"/>
    </source>
</evidence>
<dbReference type="PANTHER" id="PTHR30582:SF2">
    <property type="entry name" value="L,D-TRANSPEPTIDASE YCIB-RELATED"/>
    <property type="match status" value="1"/>
</dbReference>
<organism evidence="11 12">
    <name type="scientific">Streptomyces physcomitrii</name>
    <dbReference type="NCBI Taxonomy" id="2724184"/>
    <lineage>
        <taxon>Bacteria</taxon>
        <taxon>Bacillati</taxon>
        <taxon>Actinomycetota</taxon>
        <taxon>Actinomycetes</taxon>
        <taxon>Kitasatosporales</taxon>
        <taxon>Streptomycetaceae</taxon>
        <taxon>Streptomyces</taxon>
    </lineage>
</organism>
<evidence type="ECO:0000256" key="1">
    <source>
        <dbReference type="ARBA" id="ARBA00004752"/>
    </source>
</evidence>
<keyword evidence="12" id="KW-1185">Reference proteome</keyword>
<evidence type="ECO:0000313" key="11">
    <source>
        <dbReference type="EMBL" id="NKI41469.1"/>
    </source>
</evidence>
<dbReference type="Gene3D" id="2.60.40.3710">
    <property type="match status" value="1"/>
</dbReference>
<feature type="active site" description="Proton donor/acceptor" evidence="7">
    <location>
        <position position="326"/>
    </location>
</feature>
<dbReference type="Gene3D" id="2.60.40.3780">
    <property type="match status" value="1"/>
</dbReference>
<evidence type="ECO:0000256" key="8">
    <source>
        <dbReference type="SAM" id="MobiDB-lite"/>
    </source>
</evidence>
<evidence type="ECO:0000313" key="12">
    <source>
        <dbReference type="Proteomes" id="UP000772196"/>
    </source>
</evidence>
<keyword evidence="9" id="KW-0732">Signal</keyword>
<feature type="chain" id="PRO_5047347230" evidence="9">
    <location>
        <begin position="19"/>
        <end position="420"/>
    </location>
</feature>
<feature type="signal peptide" evidence="9">
    <location>
        <begin position="1"/>
        <end position="18"/>
    </location>
</feature>
<evidence type="ECO:0000256" key="3">
    <source>
        <dbReference type="ARBA" id="ARBA00022960"/>
    </source>
</evidence>